<sequence length="166" mass="19849">MITIHTLSIMRNEIRVYKSLIKERDKLIKDYQTPLKKLENDLLEVEEKLKLIKSPGKGDGLGGFVQDSADKYNYLIDKKDELRKSIVDYVQLNEKEYLEDLEHWNVRIASVEYYLNKMDALDRKFIEDFYYNLTKTQCMDRYNINNVNSLYRKADKILKNLLKKLL</sequence>
<evidence type="ECO:0000313" key="1">
    <source>
        <dbReference type="EMBL" id="PST40542.1"/>
    </source>
</evidence>
<comment type="caution">
    <text evidence="1">The sequence shown here is derived from an EMBL/GenBank/DDBJ whole genome shotgun (WGS) entry which is preliminary data.</text>
</comment>
<evidence type="ECO:0000313" key="2">
    <source>
        <dbReference type="Proteomes" id="UP000241201"/>
    </source>
</evidence>
<protein>
    <submittedName>
        <fullName evidence="1">Uncharacterized protein</fullName>
    </submittedName>
</protein>
<organism evidence="1 2">
    <name type="scientific">Faecalibacillus faecis</name>
    <dbReference type="NCBI Taxonomy" id="1982628"/>
    <lineage>
        <taxon>Bacteria</taxon>
        <taxon>Bacillati</taxon>
        <taxon>Bacillota</taxon>
        <taxon>Erysipelotrichia</taxon>
        <taxon>Erysipelotrichales</taxon>
        <taxon>Coprobacillaceae</taxon>
        <taxon>Faecalibacillus</taxon>
    </lineage>
</organism>
<accession>A0A2T3FZ58</accession>
<name>A0A2T3FZ58_9FIRM</name>
<keyword evidence="2" id="KW-1185">Reference proteome</keyword>
<proteinExistence type="predicted"/>
<dbReference type="Proteomes" id="UP000241201">
    <property type="component" value="Unassembled WGS sequence"/>
</dbReference>
<reference evidence="2" key="1">
    <citation type="submission" date="2018-03" db="EMBL/GenBank/DDBJ databases">
        <title>Lachnoclostridium SNUG30370 gen.nov., sp.nov., isolated from human faeces.</title>
        <authorList>
            <person name="Seo B."/>
            <person name="Jeon K."/>
            <person name="Ko G."/>
        </authorList>
    </citation>
    <scope>NUCLEOTIDE SEQUENCE [LARGE SCALE GENOMIC DNA]</scope>
    <source>
        <strain evidence="2">SNUG30370</strain>
    </source>
</reference>
<dbReference type="GeneID" id="77470722"/>
<gene>
    <name evidence="1" type="ORF">C7U55_06415</name>
</gene>
<dbReference type="AlphaFoldDB" id="A0A2T3FZ58"/>
<dbReference type="EMBL" id="PYLP01000006">
    <property type="protein sequence ID" value="PST40542.1"/>
    <property type="molecule type" value="Genomic_DNA"/>
</dbReference>
<dbReference type="RefSeq" id="WP_106987849.1">
    <property type="nucleotide sequence ID" value="NZ_PYLP01000006.1"/>
</dbReference>